<evidence type="ECO:0000256" key="2">
    <source>
        <dbReference type="SAM" id="Phobius"/>
    </source>
</evidence>
<protein>
    <submittedName>
        <fullName evidence="3">Uncharacterized protein</fullName>
    </submittedName>
</protein>
<dbReference type="EMBL" id="FNTX01000002">
    <property type="protein sequence ID" value="SEE94172.1"/>
    <property type="molecule type" value="Genomic_DNA"/>
</dbReference>
<feature type="compositionally biased region" description="Basic and acidic residues" evidence="1">
    <location>
        <begin position="194"/>
        <end position="220"/>
    </location>
</feature>
<gene>
    <name evidence="3" type="ORF">SAMN04488554_3745</name>
</gene>
<evidence type="ECO:0000313" key="3">
    <source>
        <dbReference type="EMBL" id="SEE94172.1"/>
    </source>
</evidence>
<feature type="transmembrane region" description="Helical" evidence="2">
    <location>
        <begin position="152"/>
        <end position="170"/>
    </location>
</feature>
<reference evidence="4" key="1">
    <citation type="submission" date="2016-10" db="EMBL/GenBank/DDBJ databases">
        <authorList>
            <person name="Varghese N."/>
            <person name="Submissions S."/>
        </authorList>
    </citation>
    <scope>NUCLEOTIDE SEQUENCE [LARGE SCALE GENOMIC DNA]</scope>
    <source>
        <strain evidence="4">DSM 21368</strain>
    </source>
</reference>
<accession>A0A1H5MXT6</accession>
<name>A0A1H5MXT6_9MICO</name>
<dbReference type="AlphaFoldDB" id="A0A1H5MXT6"/>
<sequence length="325" mass="34714">MIGRSGRGQFYGRNVELAGWVVLAIAVMFFGYLVPTAIRSRQVVLDSRVADRFSAELRVLARAGESTTEDSTISSTRGYLHRPRTEEETTMHSPVAQRLAAADVRRAAAARAARAAAASRRAAAAKRRLVLTLALLAATAAGWALVSMSSVHIAAGIAPTLAFLAVLVLGRRAAAAARVADARWAAEIERARKADQTRAARHPERPAEVTEQRSSLRIEIDPETVETADESATTRPALPEGEGWTPVPVPAPMYTMKPAAPRREQTPVAVEETAPLAQEIAAEEAAAVEEAEEARPTADGTRPSNVAAPSVDLQAVLERRRAVGQ</sequence>
<proteinExistence type="predicted"/>
<evidence type="ECO:0000313" key="4">
    <source>
        <dbReference type="Proteomes" id="UP000199220"/>
    </source>
</evidence>
<feature type="transmembrane region" description="Helical" evidence="2">
    <location>
        <begin position="129"/>
        <end position="146"/>
    </location>
</feature>
<keyword evidence="2" id="KW-0812">Transmembrane</keyword>
<dbReference type="Proteomes" id="UP000199220">
    <property type="component" value="Unassembled WGS sequence"/>
</dbReference>
<organism evidence="3 4">
    <name type="scientific">Ruania alba</name>
    <dbReference type="NCBI Taxonomy" id="648782"/>
    <lineage>
        <taxon>Bacteria</taxon>
        <taxon>Bacillati</taxon>
        <taxon>Actinomycetota</taxon>
        <taxon>Actinomycetes</taxon>
        <taxon>Micrococcales</taxon>
        <taxon>Ruaniaceae</taxon>
        <taxon>Ruania</taxon>
    </lineage>
</organism>
<feature type="transmembrane region" description="Helical" evidence="2">
    <location>
        <begin position="17"/>
        <end position="38"/>
    </location>
</feature>
<feature type="region of interest" description="Disordered" evidence="1">
    <location>
        <begin position="194"/>
        <end position="250"/>
    </location>
</feature>
<feature type="region of interest" description="Disordered" evidence="1">
    <location>
        <begin position="285"/>
        <end position="313"/>
    </location>
</feature>
<evidence type="ECO:0000256" key="1">
    <source>
        <dbReference type="SAM" id="MobiDB-lite"/>
    </source>
</evidence>
<dbReference type="STRING" id="648782.SAMN04488554_3745"/>
<keyword evidence="4" id="KW-1185">Reference proteome</keyword>
<keyword evidence="2" id="KW-1133">Transmembrane helix</keyword>
<keyword evidence="2" id="KW-0472">Membrane</keyword>